<dbReference type="Gene3D" id="1.10.510.10">
    <property type="entry name" value="Transferase(Phosphotransferase) domain 1"/>
    <property type="match status" value="1"/>
</dbReference>
<dbReference type="STRING" id="1764295.A0A5B8MRN6"/>
<accession>A0A5B8MRN6</accession>
<dbReference type="Gene3D" id="3.30.200.20">
    <property type="entry name" value="Phosphorylase Kinase, domain 1"/>
    <property type="match status" value="1"/>
</dbReference>
<proteinExistence type="inferred from homology"/>
<sequence length="399" mass="45876">MELGGVRDMRIEDVDVDVELEDAELVEDNEVEQPPKKNDGAEPKPSTSRHRHHHPRQVVEREGRERAAPSEKRVSSKERRERKESSSDSSNDTLGASNFEELRVLEHNRTIGEFDWWGLSSKRDWVRIGKGGYGCVYKAKWYGKTVAIKEARVNSKGSAKRALEREVEHLSKIHHPNVIHIFGWFSRKNAMYLVMEYVPHCLRDDWTASRVDMLRIMLQVARSLFFLHRKGIVHRDIKTRNICVTADYKVAKLIDFGLAASIHSPTKELMRKVGTKKYRAPEVNGTTIQGFGVDIYSYGAMLLRICNDFSDMSTDYSHVTKILQPLATSCLDPNPRNRPTSYEILKYLHDCLHRNMSMKEPFINSMVQELKENCLGLGRAVALREDPDFPQLKKSKTVL</sequence>
<name>A0A5B8MRN6_9CHLO</name>
<dbReference type="AlphaFoldDB" id="A0A5B8MRN6"/>
<evidence type="ECO:0000313" key="12">
    <source>
        <dbReference type="Proteomes" id="UP000316726"/>
    </source>
</evidence>
<dbReference type="Proteomes" id="UP000316726">
    <property type="component" value="Chromosome 9"/>
</dbReference>
<evidence type="ECO:0000256" key="8">
    <source>
        <dbReference type="SAM" id="MobiDB-lite"/>
    </source>
</evidence>
<evidence type="ECO:0000256" key="3">
    <source>
        <dbReference type="ARBA" id="ARBA00022777"/>
    </source>
</evidence>
<dbReference type="SUPFAM" id="SSF56112">
    <property type="entry name" value="Protein kinase-like (PK-like)"/>
    <property type="match status" value="1"/>
</dbReference>
<dbReference type="InterPro" id="IPR017441">
    <property type="entry name" value="Protein_kinase_ATP_BS"/>
</dbReference>
<feature type="compositionally biased region" description="Basic residues" evidence="8">
    <location>
        <begin position="47"/>
        <end position="56"/>
    </location>
</feature>
<dbReference type="GO" id="GO:0004674">
    <property type="term" value="F:protein serine/threonine kinase activity"/>
    <property type="evidence" value="ECO:0007669"/>
    <property type="project" value="UniProtKB-KW"/>
</dbReference>
<feature type="compositionally biased region" description="Basic and acidic residues" evidence="8">
    <location>
        <begin position="1"/>
        <end position="13"/>
    </location>
</feature>
<evidence type="ECO:0000256" key="1">
    <source>
        <dbReference type="ARBA" id="ARBA00022679"/>
    </source>
</evidence>
<keyword evidence="12" id="KW-1185">Reference proteome</keyword>
<dbReference type="EMBL" id="CP031042">
    <property type="protein sequence ID" value="QDZ23136.1"/>
    <property type="molecule type" value="Genomic_DNA"/>
</dbReference>
<feature type="domain" description="Protein kinase" evidence="9">
    <location>
        <begin position="122"/>
        <end position="352"/>
    </location>
</feature>
<evidence type="ECO:0000313" key="10">
    <source>
        <dbReference type="EMBL" id="CAD9712588.1"/>
    </source>
</evidence>
<dbReference type="GO" id="GO:0005524">
    <property type="term" value="F:ATP binding"/>
    <property type="evidence" value="ECO:0007669"/>
    <property type="project" value="UniProtKB-UniRule"/>
</dbReference>
<feature type="binding site" evidence="6">
    <location>
        <position position="149"/>
    </location>
    <ligand>
        <name>ATP</name>
        <dbReference type="ChEBI" id="CHEBI:30616"/>
    </ligand>
</feature>
<dbReference type="PANTHER" id="PTHR11042">
    <property type="entry name" value="EUKARYOTIC TRANSLATION INITIATION FACTOR 2-ALPHA KINASE EIF2-ALPHA KINASE -RELATED"/>
    <property type="match status" value="1"/>
</dbReference>
<dbReference type="PROSITE" id="PS50011">
    <property type="entry name" value="PROTEIN_KINASE_DOM"/>
    <property type="match status" value="1"/>
</dbReference>
<dbReference type="InterPro" id="IPR000719">
    <property type="entry name" value="Prot_kinase_dom"/>
</dbReference>
<evidence type="ECO:0000256" key="7">
    <source>
        <dbReference type="RuleBase" id="RU000304"/>
    </source>
</evidence>
<evidence type="ECO:0000313" key="11">
    <source>
        <dbReference type="EMBL" id="QDZ23136.1"/>
    </source>
</evidence>
<dbReference type="SMART" id="SM00220">
    <property type="entry name" value="S_TKc"/>
    <property type="match status" value="1"/>
</dbReference>
<keyword evidence="1" id="KW-0808">Transferase</keyword>
<dbReference type="PROSITE" id="PS00107">
    <property type="entry name" value="PROTEIN_KINASE_ATP"/>
    <property type="match status" value="1"/>
</dbReference>
<dbReference type="InterPro" id="IPR011009">
    <property type="entry name" value="Kinase-like_dom_sf"/>
</dbReference>
<feature type="region of interest" description="Disordered" evidence="8">
    <location>
        <begin position="1"/>
        <end position="94"/>
    </location>
</feature>
<gene>
    <name evidence="11" type="ORF">A3770_09p56540</name>
    <name evidence="10" type="ORF">CPRI1469_LOCUS1429</name>
</gene>
<dbReference type="GO" id="GO:0005634">
    <property type="term" value="C:nucleus"/>
    <property type="evidence" value="ECO:0007669"/>
    <property type="project" value="TreeGrafter"/>
</dbReference>
<evidence type="ECO:0000256" key="4">
    <source>
        <dbReference type="ARBA" id="ARBA00022840"/>
    </source>
</evidence>
<reference evidence="11 12" key="1">
    <citation type="submission" date="2018-07" db="EMBL/GenBank/DDBJ databases">
        <title>The complete nuclear genome of the prasinophyte Chloropicon primus (CCMP1205).</title>
        <authorList>
            <person name="Pombert J.-F."/>
            <person name="Otis C."/>
            <person name="Turmel M."/>
            <person name="Lemieux C."/>
        </authorList>
    </citation>
    <scope>NUCLEOTIDE SEQUENCE [LARGE SCALE GENOMIC DNA]</scope>
    <source>
        <strain evidence="11 12">CCMP1205</strain>
    </source>
</reference>
<feature type="compositionally biased region" description="Basic and acidic residues" evidence="8">
    <location>
        <begin position="33"/>
        <end position="42"/>
    </location>
</feature>
<organism evidence="11 12">
    <name type="scientific">Chloropicon primus</name>
    <dbReference type="NCBI Taxonomy" id="1764295"/>
    <lineage>
        <taxon>Eukaryota</taxon>
        <taxon>Viridiplantae</taxon>
        <taxon>Chlorophyta</taxon>
        <taxon>Chloropicophyceae</taxon>
        <taxon>Chloropicales</taxon>
        <taxon>Chloropicaceae</taxon>
        <taxon>Chloropicon</taxon>
    </lineage>
</organism>
<dbReference type="OrthoDB" id="2013833at2759"/>
<feature type="compositionally biased region" description="Basic and acidic residues" evidence="8">
    <location>
        <begin position="57"/>
        <end position="86"/>
    </location>
</feature>
<evidence type="ECO:0000256" key="5">
    <source>
        <dbReference type="ARBA" id="ARBA00037982"/>
    </source>
</evidence>
<keyword evidence="2 6" id="KW-0547">Nucleotide-binding</keyword>
<dbReference type="EMBL" id="HBHL01002429">
    <property type="protein sequence ID" value="CAD9712588.1"/>
    <property type="molecule type" value="Transcribed_RNA"/>
</dbReference>
<evidence type="ECO:0000256" key="6">
    <source>
        <dbReference type="PROSITE-ProRule" id="PRU10141"/>
    </source>
</evidence>
<dbReference type="InterPro" id="IPR050339">
    <property type="entry name" value="CC_SR_Kinase"/>
</dbReference>
<keyword evidence="3 11" id="KW-0418">Kinase</keyword>
<comment type="similarity">
    <text evidence="5">Belongs to the protein kinase superfamily. Ser/Thr protein kinase family. GCN2 subfamily.</text>
</comment>
<keyword evidence="4 6" id="KW-0067">ATP-binding</keyword>
<evidence type="ECO:0000256" key="2">
    <source>
        <dbReference type="ARBA" id="ARBA00022741"/>
    </source>
</evidence>
<dbReference type="PROSITE" id="PS00108">
    <property type="entry name" value="PROTEIN_KINASE_ST"/>
    <property type="match status" value="1"/>
</dbReference>
<keyword evidence="7 11" id="KW-0723">Serine/threonine-protein kinase</keyword>
<feature type="compositionally biased region" description="Acidic residues" evidence="8">
    <location>
        <begin position="14"/>
        <end position="31"/>
    </location>
</feature>
<protein>
    <submittedName>
        <fullName evidence="11">Serine/threonine protein kinase</fullName>
    </submittedName>
</protein>
<reference evidence="10" key="2">
    <citation type="submission" date="2021-01" db="EMBL/GenBank/DDBJ databases">
        <authorList>
            <person name="Corre E."/>
            <person name="Pelletier E."/>
            <person name="Niang G."/>
            <person name="Scheremetjew M."/>
            <person name="Finn R."/>
            <person name="Kale V."/>
            <person name="Holt S."/>
            <person name="Cochrane G."/>
            <person name="Meng A."/>
            <person name="Brown T."/>
            <person name="Cohen L."/>
        </authorList>
    </citation>
    <scope>NUCLEOTIDE SEQUENCE</scope>
    <source>
        <strain evidence="10">CCMP1205</strain>
    </source>
</reference>
<dbReference type="Pfam" id="PF00069">
    <property type="entry name" value="Pkinase"/>
    <property type="match status" value="1"/>
</dbReference>
<evidence type="ECO:0000259" key="9">
    <source>
        <dbReference type="PROSITE" id="PS50011"/>
    </source>
</evidence>
<dbReference type="GO" id="GO:0005737">
    <property type="term" value="C:cytoplasm"/>
    <property type="evidence" value="ECO:0007669"/>
    <property type="project" value="TreeGrafter"/>
</dbReference>
<dbReference type="InterPro" id="IPR008271">
    <property type="entry name" value="Ser/Thr_kinase_AS"/>
</dbReference>